<organism evidence="2 3">
    <name type="scientific">Rozella allomycis (strain CSF55)</name>
    <dbReference type="NCBI Taxonomy" id="988480"/>
    <lineage>
        <taxon>Eukaryota</taxon>
        <taxon>Fungi</taxon>
        <taxon>Fungi incertae sedis</taxon>
        <taxon>Cryptomycota</taxon>
        <taxon>Cryptomycota incertae sedis</taxon>
        <taxon>Rozella</taxon>
    </lineage>
</organism>
<dbReference type="Pfam" id="PF01042">
    <property type="entry name" value="Ribonuc_L-PSP"/>
    <property type="match status" value="1"/>
</dbReference>
<dbReference type="InterPro" id="IPR006175">
    <property type="entry name" value="YjgF/YER057c/UK114"/>
</dbReference>
<dbReference type="FunFam" id="3.30.1330.40:FF:000001">
    <property type="entry name" value="L-PSP family endoribonuclease"/>
    <property type="match status" value="1"/>
</dbReference>
<dbReference type="EMBL" id="ML004936">
    <property type="protein sequence ID" value="RKP21683.1"/>
    <property type="molecule type" value="Genomic_DNA"/>
</dbReference>
<dbReference type="NCBIfam" id="TIGR00004">
    <property type="entry name" value="Rid family detoxifying hydrolase"/>
    <property type="match status" value="1"/>
</dbReference>
<evidence type="ECO:0000313" key="3">
    <source>
        <dbReference type="Proteomes" id="UP000281549"/>
    </source>
</evidence>
<dbReference type="PROSITE" id="PS01094">
    <property type="entry name" value="UPF0076"/>
    <property type="match status" value="1"/>
</dbReference>
<dbReference type="GO" id="GO:0005739">
    <property type="term" value="C:mitochondrion"/>
    <property type="evidence" value="ECO:0007669"/>
    <property type="project" value="TreeGrafter"/>
</dbReference>
<name>A0A4P9YPI1_ROZAC</name>
<dbReference type="PANTHER" id="PTHR11803">
    <property type="entry name" value="2-IMINOBUTANOATE/2-IMINOPROPANOATE DEAMINASE RIDA"/>
    <property type="match status" value="1"/>
</dbReference>
<accession>A0A4P9YPI1</accession>
<dbReference type="GO" id="GO:0005829">
    <property type="term" value="C:cytosol"/>
    <property type="evidence" value="ECO:0007669"/>
    <property type="project" value="TreeGrafter"/>
</dbReference>
<dbReference type="SUPFAM" id="SSF55298">
    <property type="entry name" value="YjgF-like"/>
    <property type="match status" value="1"/>
</dbReference>
<dbReference type="CDD" id="cd00448">
    <property type="entry name" value="YjgF_YER057c_UK114_family"/>
    <property type="match status" value="1"/>
</dbReference>
<dbReference type="PANTHER" id="PTHR11803:SF58">
    <property type="entry name" value="PROTEIN HMF1-RELATED"/>
    <property type="match status" value="1"/>
</dbReference>
<evidence type="ECO:0000313" key="2">
    <source>
        <dbReference type="EMBL" id="RKP21683.1"/>
    </source>
</evidence>
<dbReference type="InterPro" id="IPR035959">
    <property type="entry name" value="RutC-like_sf"/>
</dbReference>
<evidence type="ECO:0000256" key="1">
    <source>
        <dbReference type="ARBA" id="ARBA00010552"/>
    </source>
</evidence>
<sequence length="144" mass="15547">MSLKVVHTSNAPAAIGPYSQATIANGMVFVSGQIPIDPKTGAVVYGSIEEQTKLVLSNLKNVVEASGSGKLDVDGRVELNKVVKTTVLLKDMNDFARMNEIYAQVRVGLKCDEFFGEHKPARAAFEVARLPRDVSIEIECVAVI</sequence>
<dbReference type="InterPro" id="IPR019897">
    <property type="entry name" value="RidA_CS"/>
</dbReference>
<reference evidence="3" key="1">
    <citation type="journal article" date="2018" name="Nat. Microbiol.">
        <title>Leveraging single-cell genomics to expand the fungal tree of life.</title>
        <authorList>
            <person name="Ahrendt S.R."/>
            <person name="Quandt C.A."/>
            <person name="Ciobanu D."/>
            <person name="Clum A."/>
            <person name="Salamov A."/>
            <person name="Andreopoulos B."/>
            <person name="Cheng J.F."/>
            <person name="Woyke T."/>
            <person name="Pelin A."/>
            <person name="Henrissat B."/>
            <person name="Reynolds N.K."/>
            <person name="Benny G.L."/>
            <person name="Smith M.E."/>
            <person name="James T.Y."/>
            <person name="Grigoriev I.V."/>
        </authorList>
    </citation>
    <scope>NUCLEOTIDE SEQUENCE [LARGE SCALE GENOMIC DNA]</scope>
    <source>
        <strain evidence="3">CSF55</strain>
    </source>
</reference>
<protein>
    <submittedName>
        <fullName evidence="2">YjgF-like protein</fullName>
    </submittedName>
</protein>
<gene>
    <name evidence="2" type="ORF">ROZALSC1DRAFT_18844</name>
</gene>
<dbReference type="Proteomes" id="UP000281549">
    <property type="component" value="Unassembled WGS sequence"/>
</dbReference>
<dbReference type="AlphaFoldDB" id="A0A4P9YPI1"/>
<dbReference type="Gene3D" id="3.30.1330.40">
    <property type="entry name" value="RutC-like"/>
    <property type="match status" value="1"/>
</dbReference>
<proteinExistence type="inferred from homology"/>
<dbReference type="GO" id="GO:0019239">
    <property type="term" value="F:deaminase activity"/>
    <property type="evidence" value="ECO:0007669"/>
    <property type="project" value="TreeGrafter"/>
</dbReference>
<comment type="similarity">
    <text evidence="1">Belongs to the RutC family.</text>
</comment>
<dbReference type="InterPro" id="IPR006056">
    <property type="entry name" value="RidA"/>
</dbReference>